<gene>
    <name evidence="1" type="ORF">S03H2_19449</name>
</gene>
<reference evidence="1" key="1">
    <citation type="journal article" date="2014" name="Front. Microbiol.">
        <title>High frequency of phylogenetically diverse reductive dehalogenase-homologous genes in deep subseafloor sedimentary metagenomes.</title>
        <authorList>
            <person name="Kawai M."/>
            <person name="Futagami T."/>
            <person name="Toyoda A."/>
            <person name="Takaki Y."/>
            <person name="Nishi S."/>
            <person name="Hori S."/>
            <person name="Arai W."/>
            <person name="Tsubouchi T."/>
            <person name="Morono Y."/>
            <person name="Uchiyama I."/>
            <person name="Ito T."/>
            <person name="Fujiyama A."/>
            <person name="Inagaki F."/>
            <person name="Takami H."/>
        </authorList>
    </citation>
    <scope>NUCLEOTIDE SEQUENCE</scope>
    <source>
        <strain evidence="1">Expedition CK06-06</strain>
    </source>
</reference>
<feature type="non-terminal residue" evidence="1">
    <location>
        <position position="1"/>
    </location>
</feature>
<evidence type="ECO:0000313" key="1">
    <source>
        <dbReference type="EMBL" id="GAH45527.1"/>
    </source>
</evidence>
<dbReference type="AlphaFoldDB" id="X1FKQ7"/>
<organism evidence="1">
    <name type="scientific">marine sediment metagenome</name>
    <dbReference type="NCBI Taxonomy" id="412755"/>
    <lineage>
        <taxon>unclassified sequences</taxon>
        <taxon>metagenomes</taxon>
        <taxon>ecological metagenomes</taxon>
    </lineage>
</organism>
<comment type="caution">
    <text evidence="1">The sequence shown here is derived from an EMBL/GenBank/DDBJ whole genome shotgun (WGS) entry which is preliminary data.</text>
</comment>
<name>X1FKQ7_9ZZZZ</name>
<accession>X1FKQ7</accession>
<dbReference type="EMBL" id="BARU01010160">
    <property type="protein sequence ID" value="GAH45527.1"/>
    <property type="molecule type" value="Genomic_DNA"/>
</dbReference>
<sequence length="147" mass="17366">ILEEEGAGAVISIELGEKNLSVHIHCLYYGGFIPRKKLIAEWEKHTGKWYVHINMVRGLKGIREVVKYTTKGLLNMSYEKAFEIEKAFEGQRRFITYGLFYNTRFKKKKRECPRCHCQEWIFVDANKDADVGTNETMLIEKQFWRNL</sequence>
<protein>
    <recommendedName>
        <fullName evidence="2">Transposase zinc-binding domain-containing protein</fullName>
    </recommendedName>
</protein>
<proteinExistence type="predicted"/>
<evidence type="ECO:0008006" key="2">
    <source>
        <dbReference type="Google" id="ProtNLM"/>
    </source>
</evidence>